<gene>
    <name evidence="2" type="ORF">SAMN04488556_3560</name>
</gene>
<dbReference type="PANTHER" id="PTHR42852">
    <property type="entry name" value="THIOL:DISULFIDE INTERCHANGE PROTEIN DSBE"/>
    <property type="match status" value="1"/>
</dbReference>
<sequence>MRRRELLAGIGSIGVLGTAGTAAVYGVPSIPGLTGDEGERRHDPVPIQTLDAPGSESGEILVPNEERVMFVDLFATDCIPCQDQMPELREAHDRIGDEVQFVSVTNESEDIVTDEDVADWWNEYDGNWTVGRDTMSDLIVHYGAATPIAIAFDSDGRLHWEESGKKTADKIVTELEAVLRADRRS</sequence>
<dbReference type="PANTHER" id="PTHR42852:SF17">
    <property type="entry name" value="THIOREDOXIN-LIKE PROTEIN HI_1115"/>
    <property type="match status" value="1"/>
</dbReference>
<dbReference type="InterPro" id="IPR013766">
    <property type="entry name" value="Thioredoxin_domain"/>
</dbReference>
<dbReference type="Gene3D" id="3.40.30.10">
    <property type="entry name" value="Glutaredoxin"/>
    <property type="match status" value="1"/>
</dbReference>
<dbReference type="InterPro" id="IPR050553">
    <property type="entry name" value="Thioredoxin_ResA/DsbE_sf"/>
</dbReference>
<dbReference type="CDD" id="cd02966">
    <property type="entry name" value="TlpA_like_family"/>
    <property type="match status" value="1"/>
</dbReference>
<dbReference type="OrthoDB" id="115386at2157"/>
<evidence type="ECO:0000259" key="1">
    <source>
        <dbReference type="PROSITE" id="PS51352"/>
    </source>
</evidence>
<dbReference type="Proteomes" id="UP000199199">
    <property type="component" value="Unassembled WGS sequence"/>
</dbReference>
<name>A0A1I6U542_9EURY</name>
<dbReference type="Pfam" id="PF08534">
    <property type="entry name" value="Redoxin"/>
    <property type="match status" value="1"/>
</dbReference>
<keyword evidence="3" id="KW-1185">Reference proteome</keyword>
<proteinExistence type="predicted"/>
<dbReference type="PROSITE" id="PS51352">
    <property type="entry name" value="THIOREDOXIN_2"/>
    <property type="match status" value="1"/>
</dbReference>
<evidence type="ECO:0000313" key="3">
    <source>
        <dbReference type="Proteomes" id="UP000199199"/>
    </source>
</evidence>
<dbReference type="AlphaFoldDB" id="A0A1I6U542"/>
<reference evidence="3" key="1">
    <citation type="submission" date="2016-10" db="EMBL/GenBank/DDBJ databases">
        <authorList>
            <person name="Varghese N."/>
            <person name="Submissions S."/>
        </authorList>
    </citation>
    <scope>NUCLEOTIDE SEQUENCE [LARGE SCALE GENOMIC DNA]</scope>
    <source>
        <strain evidence="3">DSM 22427</strain>
    </source>
</reference>
<protein>
    <submittedName>
        <fullName evidence="2">Redoxin</fullName>
    </submittedName>
</protein>
<dbReference type="InterPro" id="IPR036249">
    <property type="entry name" value="Thioredoxin-like_sf"/>
</dbReference>
<dbReference type="GO" id="GO:0016491">
    <property type="term" value="F:oxidoreductase activity"/>
    <property type="evidence" value="ECO:0007669"/>
    <property type="project" value="InterPro"/>
</dbReference>
<dbReference type="SUPFAM" id="SSF52833">
    <property type="entry name" value="Thioredoxin-like"/>
    <property type="match status" value="1"/>
</dbReference>
<dbReference type="InterPro" id="IPR013740">
    <property type="entry name" value="Redoxin"/>
</dbReference>
<feature type="domain" description="Thioredoxin" evidence="1">
    <location>
        <begin position="39"/>
        <end position="180"/>
    </location>
</feature>
<dbReference type="RefSeq" id="WP_092906571.1">
    <property type="nucleotide sequence ID" value="NZ_FOZS01000004.1"/>
</dbReference>
<evidence type="ECO:0000313" key="2">
    <source>
        <dbReference type="EMBL" id="SFS96542.1"/>
    </source>
</evidence>
<organism evidence="2 3">
    <name type="scientific">Halostagnicola kamekurae</name>
    <dbReference type="NCBI Taxonomy" id="619731"/>
    <lineage>
        <taxon>Archaea</taxon>
        <taxon>Methanobacteriati</taxon>
        <taxon>Methanobacteriota</taxon>
        <taxon>Stenosarchaea group</taxon>
        <taxon>Halobacteria</taxon>
        <taxon>Halobacteriales</taxon>
        <taxon>Natrialbaceae</taxon>
        <taxon>Halostagnicola</taxon>
    </lineage>
</organism>
<dbReference type="EMBL" id="FOZS01000004">
    <property type="protein sequence ID" value="SFS96542.1"/>
    <property type="molecule type" value="Genomic_DNA"/>
</dbReference>
<accession>A0A1I6U542</accession>